<keyword evidence="1" id="KW-0812">Transmembrane</keyword>
<proteinExistence type="predicted"/>
<sequence length="263" mass="27119">MCGSRIRLRQVDDEQADQSVSLEQLADLQAGLLDDATAARLRRRIRDDPALARRYAELEQVRRDLHDLADDATASDLPAEATARIGSALRDAGPQPARHTVVPGRPAGHGARSARPAGVAAAVGLIAVGIGAVVVLSGSDEPARISAGPKAASLTVQRQAGMPWPDRQILGLRTRPPELGTLAAPERLRSCLAGLGYAPTTAVLGAATLTMHDRAQVLLLLPKADGGAVMALVVSPGCNEAVAGLIADAVIPDAAGPPTQPGR</sequence>
<dbReference type="Proteomes" id="UP000093962">
    <property type="component" value="Unassembled WGS sequence"/>
</dbReference>
<keyword evidence="1" id="KW-1133">Transmembrane helix</keyword>
<protein>
    <recommendedName>
        <fullName evidence="4">Anti-sigma-M factor RsmA</fullName>
    </recommendedName>
</protein>
<reference evidence="2 3" key="1">
    <citation type="submission" date="2016-06" db="EMBL/GenBank/DDBJ databases">
        <authorList>
            <person name="Kjaerup R.B."/>
            <person name="Dalgaard T.S."/>
            <person name="Juul-Madsen H.R."/>
        </authorList>
    </citation>
    <scope>NUCLEOTIDE SEQUENCE [LARGE SCALE GENOMIC DNA]</scope>
    <source>
        <strain evidence="2 3">1199456.5</strain>
    </source>
</reference>
<dbReference type="AlphaFoldDB" id="A0A1A0N3E3"/>
<accession>A0A1A0N3E3</accession>
<gene>
    <name evidence="2" type="ORF">A5642_00775</name>
</gene>
<feature type="transmembrane region" description="Helical" evidence="1">
    <location>
        <begin position="117"/>
        <end position="136"/>
    </location>
</feature>
<name>A0A1A0N3E3_MYCMU</name>
<evidence type="ECO:0000256" key="1">
    <source>
        <dbReference type="SAM" id="Phobius"/>
    </source>
</evidence>
<evidence type="ECO:0008006" key="4">
    <source>
        <dbReference type="Google" id="ProtNLM"/>
    </source>
</evidence>
<keyword evidence="1" id="KW-0472">Membrane</keyword>
<organism evidence="2 3">
    <name type="scientific">Mycolicibacterium mucogenicum</name>
    <name type="common">Mycobacterium mucogenicum</name>
    <dbReference type="NCBI Taxonomy" id="56689"/>
    <lineage>
        <taxon>Bacteria</taxon>
        <taxon>Bacillati</taxon>
        <taxon>Actinomycetota</taxon>
        <taxon>Actinomycetes</taxon>
        <taxon>Mycobacteriales</taxon>
        <taxon>Mycobacteriaceae</taxon>
        <taxon>Mycolicibacterium</taxon>
    </lineage>
</organism>
<evidence type="ECO:0000313" key="2">
    <source>
        <dbReference type="EMBL" id="OBA91831.1"/>
    </source>
</evidence>
<evidence type="ECO:0000313" key="3">
    <source>
        <dbReference type="Proteomes" id="UP000093962"/>
    </source>
</evidence>
<dbReference type="EMBL" id="LZSF01000024">
    <property type="protein sequence ID" value="OBA91831.1"/>
    <property type="molecule type" value="Genomic_DNA"/>
</dbReference>
<comment type="caution">
    <text evidence="2">The sequence shown here is derived from an EMBL/GenBank/DDBJ whole genome shotgun (WGS) entry which is preliminary data.</text>
</comment>